<dbReference type="InterPro" id="IPR011044">
    <property type="entry name" value="Quino_amine_DH_bsu"/>
</dbReference>
<dbReference type="InterPro" id="IPR036322">
    <property type="entry name" value="WD40_repeat_dom_sf"/>
</dbReference>
<name>A0A6I9UI20_SESIN</name>
<feature type="region of interest" description="Disordered" evidence="3">
    <location>
        <begin position="867"/>
        <end position="889"/>
    </location>
</feature>
<dbReference type="GeneID" id="105178189"/>
<evidence type="ECO:0000256" key="1">
    <source>
        <dbReference type="ARBA" id="ARBA00008070"/>
    </source>
</evidence>
<dbReference type="SUPFAM" id="SSF50978">
    <property type="entry name" value="WD40 repeat-like"/>
    <property type="match status" value="1"/>
</dbReference>
<dbReference type="GO" id="GO:0019905">
    <property type="term" value="F:syntaxin binding"/>
    <property type="evidence" value="ECO:0007669"/>
    <property type="project" value="TreeGrafter"/>
</dbReference>
<dbReference type="CDD" id="cd15873">
    <property type="entry name" value="R-SNARE_STXBP5_6"/>
    <property type="match status" value="1"/>
</dbReference>
<dbReference type="SMART" id="SM00320">
    <property type="entry name" value="WD40"/>
    <property type="match status" value="6"/>
</dbReference>
<comment type="similarity">
    <text evidence="1">Belongs to the WD repeat L(2)GL family.</text>
</comment>
<dbReference type="PANTHER" id="PTHR10241:SF27">
    <property type="entry name" value="TRANSDUCIN_WD40 REPEAT-LIKE SUPERFAMILY PROTEIN"/>
    <property type="match status" value="1"/>
</dbReference>
<dbReference type="InParanoid" id="A0A6I9UI20"/>
<dbReference type="InterPro" id="IPR015943">
    <property type="entry name" value="WD40/YVTN_repeat-like_dom_sf"/>
</dbReference>
<dbReference type="InterPro" id="IPR001680">
    <property type="entry name" value="WD40_rpt"/>
</dbReference>
<evidence type="ECO:0000313" key="4">
    <source>
        <dbReference type="Proteomes" id="UP000504604"/>
    </source>
</evidence>
<dbReference type="GO" id="GO:0005096">
    <property type="term" value="F:GTPase activator activity"/>
    <property type="evidence" value="ECO:0007669"/>
    <property type="project" value="TreeGrafter"/>
</dbReference>
<evidence type="ECO:0000256" key="2">
    <source>
        <dbReference type="ARBA" id="ARBA00022483"/>
    </source>
</evidence>
<gene>
    <name evidence="5" type="primary">LOC105178189</name>
</gene>
<organism evidence="4 5">
    <name type="scientific">Sesamum indicum</name>
    <name type="common">Oriental sesame</name>
    <name type="synonym">Sesamum orientale</name>
    <dbReference type="NCBI Taxonomy" id="4182"/>
    <lineage>
        <taxon>Eukaryota</taxon>
        <taxon>Viridiplantae</taxon>
        <taxon>Streptophyta</taxon>
        <taxon>Embryophyta</taxon>
        <taxon>Tracheophyta</taxon>
        <taxon>Spermatophyta</taxon>
        <taxon>Magnoliopsida</taxon>
        <taxon>eudicotyledons</taxon>
        <taxon>Gunneridae</taxon>
        <taxon>Pentapetalae</taxon>
        <taxon>asterids</taxon>
        <taxon>lamiids</taxon>
        <taxon>Lamiales</taxon>
        <taxon>Pedaliaceae</taxon>
        <taxon>Sesamum</taxon>
    </lineage>
</organism>
<dbReference type="PANTHER" id="PTHR10241">
    <property type="entry name" value="LETHAL 2 GIANT LARVAE PROTEIN"/>
    <property type="match status" value="1"/>
</dbReference>
<reference evidence="5" key="1">
    <citation type="submission" date="2025-08" db="UniProtKB">
        <authorList>
            <consortium name="RefSeq"/>
        </authorList>
    </citation>
    <scope>IDENTIFICATION</scope>
</reference>
<evidence type="ECO:0000313" key="5">
    <source>
        <dbReference type="RefSeq" id="XP_011099900.1"/>
    </source>
</evidence>
<dbReference type="AlphaFoldDB" id="A0A6I9UI20"/>
<dbReference type="Gene3D" id="2.130.10.10">
    <property type="entry name" value="YVTN repeat-like/Quinoprotein amine dehydrogenase"/>
    <property type="match status" value="2"/>
</dbReference>
<keyword evidence="4" id="KW-1185">Reference proteome</keyword>
<dbReference type="GO" id="GO:0006887">
    <property type="term" value="P:exocytosis"/>
    <property type="evidence" value="ECO:0007669"/>
    <property type="project" value="UniProtKB-KW"/>
</dbReference>
<dbReference type="GO" id="GO:0045159">
    <property type="term" value="F:myosin II binding"/>
    <property type="evidence" value="ECO:0007669"/>
    <property type="project" value="TreeGrafter"/>
</dbReference>
<dbReference type="FunCoup" id="A0A6I9UI20">
    <property type="interactions" value="729"/>
</dbReference>
<proteinExistence type="inferred from homology"/>
<dbReference type="Pfam" id="PF00400">
    <property type="entry name" value="WD40"/>
    <property type="match status" value="1"/>
</dbReference>
<sequence length="1053" mass="115579">MSVFVKRLVEKASLKKPAGFSDSLRPDDVNPHLVFHYGIPSGSKLLAYDSIQQILAISTMDGQIKLFGKDGSQALLESVETVASKFLLFIENQGVLLNVNVNNHIEIWDIDRKCLSAVHHFEKDITSFAAMRNGSYLYVGDSAGDILILRLHQDQRHIELMNYSIPLSASYGKTDEVGSDTAVQYILPQPTAETKRVLIIYSNGVITLWAIRESKTIFASTGGTTLQSMHQEAKKVTAACWACPAGTKVVVGYSSGDIILWSVPCPPDPKTEQASQNELSASQITPISKLNLGYKAEKIPIAKLKWAYADGKSSRLYVLGCSNHHSANSLQVVLLNEYTETRTIKLGLQPPESLVDLEITTSCVEQNKHRHDSLLLLGRSSHLYVYDDSLIERYLVQCQTKSPPSLPKEVIVKLPYGDSSISISKFITSTPSMPCSADEDFNMLAKNSLPLFPFERSLKDGSNSNSTTFSPFSKARNIFITGHSSGAINFWDASCPLLLPVASITQQSDNDFSVSGIPVTALYFSCDSHILVSGDKSGTVRIYTLKSETFVPQSTFASFQGSSKKGSNHIIRRIKVVKVNGAVLSISTTETLKQLAVGSDQGYVSLIDPEGPSVLYQTHIASELCTGIISMHFETCSFHGFEKNVMIVATKDSSVLALERDTGNTLSSGIVRPSKPSRALFTQILGRGSTVPDGVDINNINSDNSLPKQSFLLQCSEKAVYTYSLLHLVQGVKKVMYKKKFNSSCYWASTFGSRDVGVILLFASGKVEIRSVPELSLVKESSIRAVTFSNLRPFSVSDVVVSSSDDGELIIVNGDQELLFVSTLLRKEAYRCLDSVSQVLNKDLVTAQGLISSFSSKEKKKGMFSSVIKDSKSAKPKNGQEVETEDSARSMEELSMIFSAVNFPTDTETEEKIIMNEEDGNLDIDDIDIEDPKDKPRGYPVIAGLNRQNITNTFQAIKGKLKHVKVKNDKVPINDEQQQDEKTGAVDQIKKKYGYASSGESSAANTAKNKLSENLRKLQGISLKTTEMQDTARSFSSMAKEVLRFAENEKKGS</sequence>
<protein>
    <submittedName>
        <fullName evidence="5">Uncharacterized protein LOC105178189</fullName>
    </submittedName>
</protein>
<dbReference type="KEGG" id="sind:105178189"/>
<dbReference type="GO" id="GO:0006893">
    <property type="term" value="P:Golgi to plasma membrane transport"/>
    <property type="evidence" value="ECO:0007669"/>
    <property type="project" value="TreeGrafter"/>
</dbReference>
<dbReference type="OrthoDB" id="19944at2759"/>
<dbReference type="GO" id="GO:0005737">
    <property type="term" value="C:cytoplasm"/>
    <property type="evidence" value="ECO:0007669"/>
    <property type="project" value="TreeGrafter"/>
</dbReference>
<keyword evidence="2" id="KW-0268">Exocytosis</keyword>
<dbReference type="Proteomes" id="UP000504604">
    <property type="component" value="Linkage group LG15"/>
</dbReference>
<dbReference type="GO" id="GO:0005886">
    <property type="term" value="C:plasma membrane"/>
    <property type="evidence" value="ECO:0007669"/>
    <property type="project" value="TreeGrafter"/>
</dbReference>
<dbReference type="RefSeq" id="XP_011099900.1">
    <property type="nucleotide sequence ID" value="XM_011101598.2"/>
</dbReference>
<evidence type="ECO:0000256" key="3">
    <source>
        <dbReference type="SAM" id="MobiDB-lite"/>
    </source>
</evidence>
<dbReference type="SUPFAM" id="SSF50969">
    <property type="entry name" value="YVTN repeat-like/Quinoprotein amine dehydrogenase"/>
    <property type="match status" value="1"/>
</dbReference>
<accession>A0A6I9UI20</accession>